<evidence type="ECO:0000313" key="8">
    <source>
        <dbReference type="Proteomes" id="UP000553459"/>
    </source>
</evidence>
<name>A0A845PSJ7_9FLAO</name>
<evidence type="ECO:0000313" key="7">
    <source>
        <dbReference type="EMBL" id="NAW49906.1"/>
    </source>
</evidence>
<keyword evidence="4 6" id="KW-0238">DNA-binding</keyword>
<comment type="function">
    <text evidence="1 6">Required for the transposition of the insertion element.</text>
</comment>
<comment type="similarity">
    <text evidence="2 6">Belongs to the transposase mutator family.</text>
</comment>
<evidence type="ECO:0000256" key="3">
    <source>
        <dbReference type="ARBA" id="ARBA00022578"/>
    </source>
</evidence>
<keyword evidence="5 6" id="KW-0233">DNA recombination</keyword>
<comment type="caution">
    <text evidence="7">The sequence shown here is derived from an EMBL/GenBank/DDBJ whole genome shotgun (WGS) entry which is preliminary data.</text>
</comment>
<evidence type="ECO:0000256" key="1">
    <source>
        <dbReference type="ARBA" id="ARBA00002190"/>
    </source>
</evidence>
<accession>A0A845PSJ7</accession>
<dbReference type="PANTHER" id="PTHR33217:SF8">
    <property type="entry name" value="MUTATOR FAMILY TRANSPOSASE"/>
    <property type="match status" value="1"/>
</dbReference>
<keyword evidence="3 6" id="KW-0815">Transposition</keyword>
<evidence type="ECO:0000256" key="5">
    <source>
        <dbReference type="ARBA" id="ARBA00023172"/>
    </source>
</evidence>
<keyword evidence="6" id="KW-0814">Transposable element</keyword>
<dbReference type="EMBL" id="JAAABJ010000067">
    <property type="protein sequence ID" value="NAW49906.1"/>
    <property type="molecule type" value="Genomic_DNA"/>
</dbReference>
<dbReference type="GO" id="GO:0003677">
    <property type="term" value="F:DNA binding"/>
    <property type="evidence" value="ECO:0007669"/>
    <property type="project" value="UniProtKB-UniRule"/>
</dbReference>
<reference evidence="7 8" key="1">
    <citation type="submission" date="2019-11" db="EMBL/GenBank/DDBJ databases">
        <title>Characterization of Elizabethkingia argenteiflava sp. nov., isolated from inner surface of Soybean Pods.</title>
        <authorList>
            <person name="Mo S."/>
        </authorList>
    </citation>
    <scope>NUCLEOTIDE SEQUENCE [LARGE SCALE GENOMIC DNA]</scope>
    <source>
        <strain evidence="7 8">YB22</strain>
    </source>
</reference>
<keyword evidence="8" id="KW-1185">Reference proteome</keyword>
<evidence type="ECO:0000256" key="4">
    <source>
        <dbReference type="ARBA" id="ARBA00023125"/>
    </source>
</evidence>
<evidence type="ECO:0000256" key="2">
    <source>
        <dbReference type="ARBA" id="ARBA00010961"/>
    </source>
</evidence>
<dbReference type="GO" id="GO:0006313">
    <property type="term" value="P:DNA transposition"/>
    <property type="evidence" value="ECO:0007669"/>
    <property type="project" value="UniProtKB-UniRule"/>
</dbReference>
<gene>
    <name evidence="7" type="ORF">GNY06_00330</name>
</gene>
<dbReference type="InterPro" id="IPR001207">
    <property type="entry name" value="Transposase_mutator"/>
</dbReference>
<dbReference type="Proteomes" id="UP000553459">
    <property type="component" value="Unassembled WGS sequence"/>
</dbReference>
<protein>
    <recommendedName>
        <fullName evidence="6">Mutator family transposase</fullName>
    </recommendedName>
</protein>
<sequence length="98" mass="11330">VVRKSIYTTNPIQGVHRQIRKITKTKGAFPSEQALMKLMYLEIQNISKKWTMPIHNWGIALSQLYVKFGENSQGKKQLLRSINLEPDTVRVTLPHLMV</sequence>
<dbReference type="GO" id="GO:0004803">
    <property type="term" value="F:transposase activity"/>
    <property type="evidence" value="ECO:0007669"/>
    <property type="project" value="UniProtKB-UniRule"/>
</dbReference>
<feature type="non-terminal residue" evidence="7">
    <location>
        <position position="1"/>
    </location>
</feature>
<dbReference type="Pfam" id="PF00872">
    <property type="entry name" value="Transposase_mut"/>
    <property type="match status" value="1"/>
</dbReference>
<dbReference type="AlphaFoldDB" id="A0A845PSJ7"/>
<dbReference type="PANTHER" id="PTHR33217">
    <property type="entry name" value="TRANSPOSASE FOR INSERTION SEQUENCE ELEMENT IS1081"/>
    <property type="match status" value="1"/>
</dbReference>
<organism evidence="7 8">
    <name type="scientific">Elizabethkingia argenteiflava</name>
    <dbReference type="NCBI Taxonomy" id="2681556"/>
    <lineage>
        <taxon>Bacteria</taxon>
        <taxon>Pseudomonadati</taxon>
        <taxon>Bacteroidota</taxon>
        <taxon>Flavobacteriia</taxon>
        <taxon>Flavobacteriales</taxon>
        <taxon>Weeksellaceae</taxon>
        <taxon>Elizabethkingia</taxon>
    </lineage>
</organism>
<proteinExistence type="inferred from homology"/>
<evidence type="ECO:0000256" key="6">
    <source>
        <dbReference type="RuleBase" id="RU365089"/>
    </source>
</evidence>